<keyword evidence="10" id="KW-1185">Reference proteome</keyword>
<dbReference type="KEGG" id="mmaa:FR932_03040"/>
<keyword evidence="5 8" id="KW-0812">Transmembrane</keyword>
<dbReference type="OrthoDB" id="9792470at2"/>
<comment type="similarity">
    <text evidence="2">Belongs to the PsiE family.</text>
</comment>
<keyword evidence="7 8" id="KW-0472">Membrane</keyword>
<dbReference type="Pfam" id="PF06146">
    <property type="entry name" value="PsiE"/>
    <property type="match status" value="1"/>
</dbReference>
<keyword evidence="4" id="KW-1003">Cell membrane</keyword>
<comment type="subcellular location">
    <subcellularLocation>
        <location evidence="1">Cell inner membrane</location>
        <topology evidence="1">Multi-pass membrane protein</topology>
    </subcellularLocation>
</comment>
<feature type="transmembrane region" description="Helical" evidence="8">
    <location>
        <begin position="49"/>
        <end position="70"/>
    </location>
</feature>
<proteinExistence type="inferred from homology"/>
<dbReference type="PANTHER" id="PTHR37819:SF1">
    <property type="entry name" value="PROTEIN PSIE"/>
    <property type="match status" value="1"/>
</dbReference>
<evidence type="ECO:0000256" key="8">
    <source>
        <dbReference type="SAM" id="Phobius"/>
    </source>
</evidence>
<dbReference type="InterPro" id="IPR009315">
    <property type="entry name" value="P_starv_induced_PsiE"/>
</dbReference>
<evidence type="ECO:0000256" key="2">
    <source>
        <dbReference type="ARBA" id="ARBA00005632"/>
    </source>
</evidence>
<name>A0A5J6WJB6_MORMI</name>
<dbReference type="Proteomes" id="UP000327424">
    <property type="component" value="Chromosome"/>
</dbReference>
<dbReference type="InterPro" id="IPR020948">
    <property type="entry name" value="P_starv_induced_PsiE-like"/>
</dbReference>
<evidence type="ECO:0000256" key="6">
    <source>
        <dbReference type="ARBA" id="ARBA00022989"/>
    </source>
</evidence>
<organism evidence="9 10">
    <name type="scientific">Moritella marina ATCC 15381</name>
    <dbReference type="NCBI Taxonomy" id="1202962"/>
    <lineage>
        <taxon>Bacteria</taxon>
        <taxon>Pseudomonadati</taxon>
        <taxon>Pseudomonadota</taxon>
        <taxon>Gammaproteobacteria</taxon>
        <taxon>Alteromonadales</taxon>
        <taxon>Moritellaceae</taxon>
        <taxon>Moritella</taxon>
    </lineage>
</organism>
<evidence type="ECO:0000256" key="7">
    <source>
        <dbReference type="ARBA" id="ARBA00023136"/>
    </source>
</evidence>
<dbReference type="AlphaFoldDB" id="A0A5J6WJB6"/>
<feature type="transmembrane region" description="Helical" evidence="8">
    <location>
        <begin position="16"/>
        <end position="37"/>
    </location>
</feature>
<reference evidence="9 10" key="1">
    <citation type="submission" date="2019-09" db="EMBL/GenBank/DDBJ databases">
        <title>Hybrid Assembly of the complete Genome of the Deep-Sea Bacterium Moritella marina from long Nanopore and Illumina reads.</title>
        <authorList>
            <person name="Magin S."/>
            <person name="Georgoulis A."/>
            <person name="Papadimitriou K."/>
            <person name="Iliakis G."/>
            <person name="Vorgias C.E."/>
        </authorList>
    </citation>
    <scope>NUCLEOTIDE SEQUENCE [LARGE SCALE GENOMIC DNA]</scope>
    <source>
        <strain evidence="9 10">MP-1</strain>
    </source>
</reference>
<evidence type="ECO:0000256" key="5">
    <source>
        <dbReference type="ARBA" id="ARBA00022692"/>
    </source>
</evidence>
<sequence>MPSHLPKKFSRTFLKLFSYVEAVLLVAITLATIFAMANDFYHVYELRSVKLTDILLMFIYLEVLAMIQQFVVNGKIPVRYPVYIAMMAIARYVTLGMKELESVDVVWLSLAALVLATSTVIIRAGHFYWPYKSLADE</sequence>
<dbReference type="PANTHER" id="PTHR37819">
    <property type="entry name" value="PROTEIN PSIE"/>
    <property type="match status" value="1"/>
</dbReference>
<protein>
    <recommendedName>
        <fullName evidence="3">Protein PsiE</fullName>
    </recommendedName>
</protein>
<gene>
    <name evidence="9" type="ORF">FR932_03040</name>
</gene>
<feature type="transmembrane region" description="Helical" evidence="8">
    <location>
        <begin position="105"/>
        <end position="129"/>
    </location>
</feature>
<keyword evidence="6 8" id="KW-1133">Transmembrane helix</keyword>
<dbReference type="GO" id="GO:0005886">
    <property type="term" value="C:plasma membrane"/>
    <property type="evidence" value="ECO:0007669"/>
    <property type="project" value="UniProtKB-SubCell"/>
</dbReference>
<dbReference type="PIRSF" id="PIRSF029598">
    <property type="entry name" value="PsiE"/>
    <property type="match status" value="1"/>
</dbReference>
<evidence type="ECO:0000313" key="9">
    <source>
        <dbReference type="EMBL" id="QFI36885.1"/>
    </source>
</evidence>
<dbReference type="GO" id="GO:0016036">
    <property type="term" value="P:cellular response to phosphate starvation"/>
    <property type="evidence" value="ECO:0007669"/>
    <property type="project" value="InterPro"/>
</dbReference>
<evidence type="ECO:0000256" key="3">
    <source>
        <dbReference type="ARBA" id="ARBA00021903"/>
    </source>
</evidence>
<dbReference type="EMBL" id="CP044399">
    <property type="protein sequence ID" value="QFI36885.1"/>
    <property type="molecule type" value="Genomic_DNA"/>
</dbReference>
<evidence type="ECO:0000313" key="10">
    <source>
        <dbReference type="Proteomes" id="UP000327424"/>
    </source>
</evidence>
<accession>A0A5J6WJB6</accession>
<feature type="transmembrane region" description="Helical" evidence="8">
    <location>
        <begin position="76"/>
        <end position="93"/>
    </location>
</feature>
<evidence type="ECO:0000256" key="1">
    <source>
        <dbReference type="ARBA" id="ARBA00004429"/>
    </source>
</evidence>
<dbReference type="RefSeq" id="WP_019443079.1">
    <property type="nucleotide sequence ID" value="NZ_ALOE01000039.1"/>
</dbReference>
<evidence type="ECO:0000256" key="4">
    <source>
        <dbReference type="ARBA" id="ARBA00022475"/>
    </source>
</evidence>